<dbReference type="PANTHER" id="PTHR28208">
    <property type="entry name" value="PHOSPHATIDATE PHOSPHATASE APP1"/>
    <property type="match status" value="1"/>
</dbReference>
<accession>A0A2I0R465</accession>
<evidence type="ECO:0000313" key="2">
    <source>
        <dbReference type="EMBL" id="PKR81373.1"/>
    </source>
</evidence>
<dbReference type="AlphaFoldDB" id="A0A2I0R465"/>
<dbReference type="GO" id="GO:0008195">
    <property type="term" value="F:phosphatidate phosphatase activity"/>
    <property type="evidence" value="ECO:0007669"/>
    <property type="project" value="InterPro"/>
</dbReference>
<sequence>MAKLDLKLYRGYMNEERLIVFGHAFKSWAPDKYKIDKKGIRNAFSIIHKFRIKPLKNQEVVLNFRNIETKTTTASDGFFQFEIAYEDFIESGWHEYSVSCQIDNYGIIEKGEVLKPFKSKYGIISDIDDTFLISHSDSFFKKLYIMLFKNVNKRKVFADVTPHYQALSRFGQANENAFNSFFYVSSSEWNLYDFIIEFTRLHELPKAVLLLKQIKTGVLDFFKTGRGNHNHKLDKINNIIDFYPDLEYVLLGDDTQHDVFIYQNISKQLPQNVKAVYIRQTGKTKDKKVEEALEVIEKQNISTCYFRDSKKAIAHSQEIGVI</sequence>
<dbReference type="InterPro" id="IPR019236">
    <property type="entry name" value="APP1_cat"/>
</dbReference>
<proteinExistence type="predicted"/>
<dbReference type="Pfam" id="PF09949">
    <property type="entry name" value="APP1_cat"/>
    <property type="match status" value="1"/>
</dbReference>
<keyword evidence="3" id="KW-1185">Reference proteome</keyword>
<dbReference type="EMBL" id="PJNI01000003">
    <property type="protein sequence ID" value="PKR81373.1"/>
    <property type="molecule type" value="Genomic_DNA"/>
</dbReference>
<dbReference type="PANTHER" id="PTHR28208:SF3">
    <property type="entry name" value="PHOSPHATIDATE PHOSPHATASE APP1"/>
    <property type="match status" value="1"/>
</dbReference>
<name>A0A2I0R465_9FLAO</name>
<feature type="domain" description="Phosphatidate phosphatase APP1 catalytic" evidence="1">
    <location>
        <begin position="121"/>
        <end position="280"/>
    </location>
</feature>
<protein>
    <recommendedName>
        <fullName evidence="1">Phosphatidate phosphatase APP1 catalytic domain-containing protein</fullName>
    </recommendedName>
</protein>
<evidence type="ECO:0000313" key="3">
    <source>
        <dbReference type="Proteomes" id="UP000236654"/>
    </source>
</evidence>
<reference evidence="2 3" key="1">
    <citation type="submission" date="2017-12" db="EMBL/GenBank/DDBJ databases">
        <title>The draft genome sequence of Brumimicrobium saltpan LHR20.</title>
        <authorList>
            <person name="Do Z.-J."/>
            <person name="Luo H.-R."/>
        </authorList>
    </citation>
    <scope>NUCLEOTIDE SEQUENCE [LARGE SCALE GENOMIC DNA]</scope>
    <source>
        <strain evidence="2 3">LHR20</strain>
    </source>
</reference>
<evidence type="ECO:0000259" key="1">
    <source>
        <dbReference type="Pfam" id="PF09949"/>
    </source>
</evidence>
<gene>
    <name evidence="2" type="ORF">CW751_04775</name>
</gene>
<dbReference type="InterPro" id="IPR052935">
    <property type="entry name" value="Mg2+_PAP"/>
</dbReference>
<organism evidence="2 3">
    <name type="scientific">Brumimicrobium salinarum</name>
    <dbReference type="NCBI Taxonomy" id="2058658"/>
    <lineage>
        <taxon>Bacteria</taxon>
        <taxon>Pseudomonadati</taxon>
        <taxon>Bacteroidota</taxon>
        <taxon>Flavobacteriia</taxon>
        <taxon>Flavobacteriales</taxon>
        <taxon>Crocinitomicaceae</taxon>
        <taxon>Brumimicrobium</taxon>
    </lineage>
</organism>
<comment type="caution">
    <text evidence="2">The sequence shown here is derived from an EMBL/GenBank/DDBJ whole genome shotgun (WGS) entry which is preliminary data.</text>
</comment>
<dbReference type="OrthoDB" id="9789875at2"/>
<dbReference type="RefSeq" id="WP_101333854.1">
    <property type="nucleotide sequence ID" value="NZ_PJNI01000003.1"/>
</dbReference>
<dbReference type="Proteomes" id="UP000236654">
    <property type="component" value="Unassembled WGS sequence"/>
</dbReference>